<protein>
    <submittedName>
        <fullName evidence="2">Uncharacterized protein</fullName>
    </submittedName>
</protein>
<feature type="region of interest" description="Disordered" evidence="1">
    <location>
        <begin position="46"/>
        <end position="147"/>
    </location>
</feature>
<gene>
    <name evidence="2" type="ORF">HYDPIDRAFT_28320</name>
</gene>
<feature type="compositionally biased region" description="Low complexity" evidence="1">
    <location>
        <begin position="75"/>
        <end position="92"/>
    </location>
</feature>
<dbReference type="AlphaFoldDB" id="A0A0C9W200"/>
<dbReference type="EMBL" id="KN839845">
    <property type="protein sequence ID" value="KIJ64980.1"/>
    <property type="molecule type" value="Genomic_DNA"/>
</dbReference>
<proteinExistence type="predicted"/>
<reference evidence="2 3" key="1">
    <citation type="submission" date="2014-04" db="EMBL/GenBank/DDBJ databases">
        <title>Evolutionary Origins and Diversification of the Mycorrhizal Mutualists.</title>
        <authorList>
            <consortium name="DOE Joint Genome Institute"/>
            <consortium name="Mycorrhizal Genomics Consortium"/>
            <person name="Kohler A."/>
            <person name="Kuo A."/>
            <person name="Nagy L.G."/>
            <person name="Floudas D."/>
            <person name="Copeland A."/>
            <person name="Barry K.W."/>
            <person name="Cichocki N."/>
            <person name="Veneault-Fourrey C."/>
            <person name="LaButti K."/>
            <person name="Lindquist E.A."/>
            <person name="Lipzen A."/>
            <person name="Lundell T."/>
            <person name="Morin E."/>
            <person name="Murat C."/>
            <person name="Riley R."/>
            <person name="Ohm R."/>
            <person name="Sun H."/>
            <person name="Tunlid A."/>
            <person name="Henrissat B."/>
            <person name="Grigoriev I.V."/>
            <person name="Hibbett D.S."/>
            <person name="Martin F."/>
        </authorList>
    </citation>
    <scope>NUCLEOTIDE SEQUENCE [LARGE SCALE GENOMIC DNA]</scope>
    <source>
        <strain evidence="2 3">MD-312</strain>
    </source>
</reference>
<evidence type="ECO:0000313" key="2">
    <source>
        <dbReference type="EMBL" id="KIJ64980.1"/>
    </source>
</evidence>
<sequence length="213" mass="23121">MSINAAAAAKIGSRRRVPTMTATPNPFTHPILPSIIIPAAPPLAQKSLRELTDEEAQIQAQLDALEGDDDDDMDGSQAGGAEQAQAGGAPKAPAEKRAVGKGKGKAVPKVRQRAVGNKRTTRRQRSPSISILSDERSSSPGEHEDNRDAIGALTANLDFLSNSFKEFLKMYQKDLIARSHHDRQVEKYLREIAEKTGRMEDADAEHSDPMTET</sequence>
<feature type="compositionally biased region" description="Basic and acidic residues" evidence="1">
    <location>
        <begin position="133"/>
        <end position="147"/>
    </location>
</feature>
<accession>A0A0C9W200</accession>
<feature type="compositionally biased region" description="Basic residues" evidence="1">
    <location>
        <begin position="99"/>
        <end position="112"/>
    </location>
</feature>
<dbReference type="Proteomes" id="UP000053820">
    <property type="component" value="Unassembled WGS sequence"/>
</dbReference>
<keyword evidence="3" id="KW-1185">Reference proteome</keyword>
<evidence type="ECO:0000313" key="3">
    <source>
        <dbReference type="Proteomes" id="UP000053820"/>
    </source>
</evidence>
<feature type="region of interest" description="Disordered" evidence="1">
    <location>
        <begin position="1"/>
        <end position="30"/>
    </location>
</feature>
<evidence type="ECO:0000256" key="1">
    <source>
        <dbReference type="SAM" id="MobiDB-lite"/>
    </source>
</evidence>
<organism evidence="2 3">
    <name type="scientific">Hydnomerulius pinastri MD-312</name>
    <dbReference type="NCBI Taxonomy" id="994086"/>
    <lineage>
        <taxon>Eukaryota</taxon>
        <taxon>Fungi</taxon>
        <taxon>Dikarya</taxon>
        <taxon>Basidiomycota</taxon>
        <taxon>Agaricomycotina</taxon>
        <taxon>Agaricomycetes</taxon>
        <taxon>Agaricomycetidae</taxon>
        <taxon>Boletales</taxon>
        <taxon>Boletales incertae sedis</taxon>
        <taxon>Leucogyrophana</taxon>
    </lineage>
</organism>
<dbReference type="HOGENOM" id="CLU_1294569_0_0_1"/>
<name>A0A0C9W200_9AGAM</name>
<feature type="compositionally biased region" description="Acidic residues" evidence="1">
    <location>
        <begin position="65"/>
        <end position="74"/>
    </location>
</feature>